<dbReference type="AlphaFoldDB" id="A0A6P1CTK6"/>
<reference evidence="2 3" key="1">
    <citation type="submission" date="2020-01" db="EMBL/GenBank/DDBJ databases">
        <title>Genetics and antimicrobial susceptibilities of Nocardia species isolated from the soil; a comparison with species isolated from humans.</title>
        <authorList>
            <person name="Carrasco G."/>
            <person name="Monzon S."/>
            <person name="Sansegundo M."/>
            <person name="Garcia E."/>
            <person name="Garrido N."/>
            <person name="Medina M.J."/>
            <person name="Villalon P."/>
            <person name="Ramirez-Arocha A.C."/>
            <person name="Jimenez P."/>
            <person name="Cuesta I."/>
            <person name="Valdezate S."/>
        </authorList>
    </citation>
    <scope>NUCLEOTIDE SEQUENCE [LARGE SCALE GENOMIC DNA]</scope>
    <source>
        <strain evidence="2 3">CNM20110626</strain>
    </source>
</reference>
<accession>A0A6P1CTK6</accession>
<feature type="domain" description="Antitoxin FitA-like ribbon-helix-helix" evidence="1">
    <location>
        <begin position="2"/>
        <end position="40"/>
    </location>
</feature>
<dbReference type="RefSeq" id="WP_163845921.1">
    <property type="nucleotide sequence ID" value="NZ_AP026975.1"/>
</dbReference>
<dbReference type="InterPro" id="IPR010985">
    <property type="entry name" value="Ribbon_hlx_hlx"/>
</dbReference>
<dbReference type="EMBL" id="JAAGVB010000032">
    <property type="protein sequence ID" value="NEW34744.1"/>
    <property type="molecule type" value="Genomic_DNA"/>
</dbReference>
<evidence type="ECO:0000313" key="3">
    <source>
        <dbReference type="Proteomes" id="UP000471166"/>
    </source>
</evidence>
<evidence type="ECO:0000259" key="1">
    <source>
        <dbReference type="Pfam" id="PF22513"/>
    </source>
</evidence>
<dbReference type="Pfam" id="PF22513">
    <property type="entry name" value="FitA-like_RHH"/>
    <property type="match status" value="1"/>
</dbReference>
<protein>
    <submittedName>
        <fullName evidence="2">Arc family DNA-binding protein</fullName>
    </submittedName>
</protein>
<comment type="caution">
    <text evidence="2">The sequence shown here is derived from an EMBL/GenBank/DDBJ whole genome shotgun (WGS) entry which is preliminary data.</text>
</comment>
<dbReference type="GO" id="GO:0003677">
    <property type="term" value="F:DNA binding"/>
    <property type="evidence" value="ECO:0007669"/>
    <property type="project" value="UniProtKB-KW"/>
</dbReference>
<gene>
    <name evidence="2" type="ORF">GV791_19590</name>
</gene>
<dbReference type="SUPFAM" id="SSF47598">
    <property type="entry name" value="Ribbon-helix-helix"/>
    <property type="match status" value="1"/>
</dbReference>
<keyword evidence="2" id="KW-0238">DNA-binding</keyword>
<dbReference type="InterPro" id="IPR053853">
    <property type="entry name" value="FitA-like_RHH"/>
</dbReference>
<dbReference type="Proteomes" id="UP000471166">
    <property type="component" value="Unassembled WGS sequence"/>
</dbReference>
<dbReference type="Gene3D" id="1.10.1220.10">
    <property type="entry name" value="Met repressor-like"/>
    <property type="match status" value="1"/>
</dbReference>
<name>A0A6P1CTK6_9NOCA</name>
<dbReference type="InterPro" id="IPR013321">
    <property type="entry name" value="Arc_rbn_hlx_hlx"/>
</dbReference>
<dbReference type="GO" id="GO:0006355">
    <property type="term" value="P:regulation of DNA-templated transcription"/>
    <property type="evidence" value="ECO:0007669"/>
    <property type="project" value="InterPro"/>
</dbReference>
<organism evidence="2 3">
    <name type="scientific">Nocardia cyriacigeorgica</name>
    <dbReference type="NCBI Taxonomy" id="135487"/>
    <lineage>
        <taxon>Bacteria</taxon>
        <taxon>Bacillati</taxon>
        <taxon>Actinomycetota</taxon>
        <taxon>Actinomycetes</taxon>
        <taxon>Mycobacteriales</taxon>
        <taxon>Nocardiaceae</taxon>
        <taxon>Nocardia</taxon>
    </lineage>
</organism>
<sequence>MAGITIRDLDDDVKERLRRRAAAHGRSMEAEARAILSDAVKPKLLLRELYERSRPYAAELELPEQPEAGAASL</sequence>
<proteinExistence type="predicted"/>
<evidence type="ECO:0000313" key="2">
    <source>
        <dbReference type="EMBL" id="NEW34744.1"/>
    </source>
</evidence>